<dbReference type="InterPro" id="IPR015421">
    <property type="entry name" value="PyrdxlP-dep_Trfase_major"/>
</dbReference>
<dbReference type="Proteomes" id="UP000292447">
    <property type="component" value="Chromosome III"/>
</dbReference>
<dbReference type="InterPro" id="IPR015424">
    <property type="entry name" value="PyrdxlP-dep_Trfase"/>
</dbReference>
<dbReference type="SUPFAM" id="SSF53383">
    <property type="entry name" value="PLP-dependent transferases"/>
    <property type="match status" value="1"/>
</dbReference>
<dbReference type="PANTHER" id="PTHR42790:SF2">
    <property type="entry name" value="AROMATIC AMINO ACID AMINOTRANSFERASE 2"/>
    <property type="match status" value="1"/>
</dbReference>
<dbReference type="STRING" id="2163413.A0A4P6XPD3"/>
<feature type="region of interest" description="Disordered" evidence="6">
    <location>
        <begin position="59"/>
        <end position="89"/>
    </location>
</feature>
<evidence type="ECO:0000313" key="8">
    <source>
        <dbReference type="EMBL" id="QBM88839.1"/>
    </source>
</evidence>
<dbReference type="Gene3D" id="3.40.640.10">
    <property type="entry name" value="Type I PLP-dependent aspartate aminotransferase-like (Major domain)"/>
    <property type="match status" value="1"/>
</dbReference>
<evidence type="ECO:0000256" key="5">
    <source>
        <dbReference type="ARBA" id="ARBA00022898"/>
    </source>
</evidence>
<dbReference type="GO" id="GO:0019878">
    <property type="term" value="P:lysine biosynthetic process via aminoadipic acid"/>
    <property type="evidence" value="ECO:0007669"/>
    <property type="project" value="TreeGrafter"/>
</dbReference>
<evidence type="ECO:0000256" key="6">
    <source>
        <dbReference type="SAM" id="MobiDB-lite"/>
    </source>
</evidence>
<evidence type="ECO:0000256" key="1">
    <source>
        <dbReference type="ARBA" id="ARBA00001933"/>
    </source>
</evidence>
<feature type="compositionally biased region" description="Basic and acidic residues" evidence="6">
    <location>
        <begin position="59"/>
        <end position="71"/>
    </location>
</feature>
<keyword evidence="5" id="KW-0663">Pyridoxal phosphate</keyword>
<accession>A0A4P6XPD3</accession>
<dbReference type="PANTHER" id="PTHR42790">
    <property type="entry name" value="AMINOTRANSFERASE"/>
    <property type="match status" value="1"/>
</dbReference>
<dbReference type="InterPro" id="IPR004839">
    <property type="entry name" value="Aminotransferase_I/II_large"/>
</dbReference>
<dbReference type="GO" id="GO:0008793">
    <property type="term" value="F:aromatic-amino-acid transaminase activity"/>
    <property type="evidence" value="ECO:0007669"/>
    <property type="project" value="TreeGrafter"/>
</dbReference>
<dbReference type="GO" id="GO:0009074">
    <property type="term" value="P:aromatic amino acid family catabolic process"/>
    <property type="evidence" value="ECO:0007669"/>
    <property type="project" value="TreeGrafter"/>
</dbReference>
<dbReference type="InterPro" id="IPR050859">
    <property type="entry name" value="Class-I_PLP-dep_aminotransf"/>
</dbReference>
<dbReference type="GO" id="GO:0047536">
    <property type="term" value="F:2-aminoadipate transaminase activity"/>
    <property type="evidence" value="ECO:0007669"/>
    <property type="project" value="TreeGrafter"/>
</dbReference>
<feature type="domain" description="Aminotransferase class I/classII large" evidence="7">
    <location>
        <begin position="108"/>
        <end position="488"/>
    </location>
</feature>
<protein>
    <submittedName>
        <fullName evidence="8">Aromatic amino acid aminotransferase II</fullName>
    </submittedName>
</protein>
<keyword evidence="3 8" id="KW-0032">Aminotransferase</keyword>
<evidence type="ECO:0000259" key="7">
    <source>
        <dbReference type="Pfam" id="PF00155"/>
    </source>
</evidence>
<dbReference type="AlphaFoldDB" id="A0A4P6XPD3"/>
<comment type="similarity">
    <text evidence="2">Belongs to the class-I pyridoxal-phosphate-dependent aminotransferase family.</text>
</comment>
<dbReference type="EMBL" id="CP034458">
    <property type="protein sequence ID" value="QBM88839.1"/>
    <property type="molecule type" value="Genomic_DNA"/>
</dbReference>
<name>A0A4P6XPD3_9ASCO</name>
<evidence type="ECO:0000256" key="4">
    <source>
        <dbReference type="ARBA" id="ARBA00022679"/>
    </source>
</evidence>
<dbReference type="CDD" id="cd00609">
    <property type="entry name" value="AAT_like"/>
    <property type="match status" value="1"/>
</dbReference>
<evidence type="ECO:0000256" key="2">
    <source>
        <dbReference type="ARBA" id="ARBA00007441"/>
    </source>
</evidence>
<dbReference type="GO" id="GO:0030170">
    <property type="term" value="F:pyridoxal phosphate binding"/>
    <property type="evidence" value="ECO:0007669"/>
    <property type="project" value="InterPro"/>
</dbReference>
<reference evidence="9" key="1">
    <citation type="submission" date="2019-03" db="EMBL/GenBank/DDBJ databases">
        <title>Snf2 controls pulcherriminic acid biosynthesis and connects pigmentation and antifungal activity of the yeast Metschnikowia pulcherrima.</title>
        <authorList>
            <person name="Gore-Lloyd D."/>
            <person name="Sumann I."/>
            <person name="Brachmann A.O."/>
            <person name="Schneeberger K."/>
            <person name="Ortiz-Merino R.A."/>
            <person name="Moreno-Beltran M."/>
            <person name="Schlaefli M."/>
            <person name="Kirner P."/>
            <person name="Santos Kron A."/>
            <person name="Wolfe K.H."/>
            <person name="Piel J."/>
            <person name="Ahrens C.H."/>
            <person name="Henk D."/>
            <person name="Freimoser F.M."/>
        </authorList>
    </citation>
    <scope>NUCLEOTIDE SEQUENCE [LARGE SCALE GENOMIC DNA]</scope>
    <source>
        <strain evidence="9">APC 1.2</strain>
    </source>
</reference>
<dbReference type="Pfam" id="PF00155">
    <property type="entry name" value="Aminotran_1_2"/>
    <property type="match status" value="1"/>
</dbReference>
<evidence type="ECO:0000313" key="9">
    <source>
        <dbReference type="Proteomes" id="UP000292447"/>
    </source>
</evidence>
<comment type="cofactor">
    <cofactor evidence="1">
        <name>pyridoxal 5'-phosphate</name>
        <dbReference type="ChEBI" id="CHEBI:597326"/>
    </cofactor>
</comment>
<gene>
    <name evidence="8" type="primary">MPUL0C08200</name>
    <name evidence="8" type="ORF">METSCH_C08200</name>
</gene>
<evidence type="ECO:0000256" key="3">
    <source>
        <dbReference type="ARBA" id="ARBA00022576"/>
    </source>
</evidence>
<proteinExistence type="inferred from homology"/>
<organism evidence="8 9">
    <name type="scientific">Metschnikowia aff. pulcherrima</name>
    <dbReference type="NCBI Taxonomy" id="2163413"/>
    <lineage>
        <taxon>Eukaryota</taxon>
        <taxon>Fungi</taxon>
        <taxon>Dikarya</taxon>
        <taxon>Ascomycota</taxon>
        <taxon>Saccharomycotina</taxon>
        <taxon>Pichiomycetes</taxon>
        <taxon>Metschnikowiaceae</taxon>
        <taxon>Metschnikowia</taxon>
    </lineage>
</organism>
<dbReference type="GO" id="GO:0006571">
    <property type="term" value="P:tyrosine biosynthetic process"/>
    <property type="evidence" value="ECO:0007669"/>
    <property type="project" value="TreeGrafter"/>
</dbReference>
<keyword evidence="9" id="KW-1185">Reference proteome</keyword>
<sequence>MAHLISKRAQARTITHFTADTLEGAPEGYKPHAELLHLDYGTPNNGFFPVKSIEVTVKETPFETDEGERPSESGLNDEEGIDRATPAKQNKVVIEQHASDPGLIDIATGLQYSVVQGIPQLHKFTKEVVTRAHPPNYNEWDTTVSGGAGEGLNKAMDVFLDEGDVVLLEEFTFTPVLQNIRNVGAIPVPLKLDLKSSLEQVNGLDLEYLTHLLENWDEEKPSLKGKKPKALYTISSGQNPTGLTQSLDFRKKVYALAEKYDFAIIEDDPYGYLTLPPYKESEVKTGPPLLVIDDYLTNHLTPSYITIDTSGRVLRVETFSKLFAPGLRLGFLVGHKKVIDAILRFSAVVTRSSSGTSQLLVNNVIEQNFGGVDGWLEWILKLRGAYARRRNVLLYNLYELTAFKEGYFDLIDPRAGMFVSVIIHFPRGTDINAKLALLQWKFRAYGVGVVVGIKMAVDPEFSLPRGNFFRLTFAPASSDEEIAEGAARFTSAVYDFFQKGLEF</sequence>
<keyword evidence="4 8" id="KW-0808">Transferase</keyword>